<evidence type="ECO:0000256" key="4">
    <source>
        <dbReference type="ARBA" id="ARBA00023242"/>
    </source>
</evidence>
<sequence length="1071" mass="118223">MQPMSTFPKMSTDTAIHASNLCNGLTESTDFNPTSTHFYSTYINNPRYVQPGDYVSMRDTAMRPASPTPNVTHNYNSFTPLPSETFVPTDRTVINRTIISPISVNRSNPVRHTHSNSVNMGRTMPARTQSNHSRALTRPDVSSSTASVAVRGYRSNALCCRASYMCRKCKTHGHNIPVKRHKRACPYMHCTCLKCHLVDQGRKVVAKQIALYRDQKGIPGRDSTDASSTSRSGRSALPTGIGWNQSGSMPINQGLMNEIPHSKRSVTHTKFPMSTEPLGAVSSQPITSANHLKQAKQSGIAGPHCRRCRNHSLAVTWKGHKKTCPFRNCPCDPCRLINVRKDTEKTLREMASHNADKLNDTTNSNPRMSSNPSIYDTFTEASDPTVVSSTKLLSLQTRETIRMAPSTTTTTHNRVNSINKKPSTSRSIHLEDKSNLPEGGAKTVSLTSQVNTVLSSSFVPFSLTEDGEKLREIDRRRAPHLLNFTNGKLDALDTQALQPLWSTFPLGNPTWPLRSTQLPSTDLRSLTLSDREGPMDWLINPLSVNATFETNHYHHHHHHHVHIETPPQTLSCSNQAYTTTQQRSNNCSLNTLLSGTQSCARQPLGNQETEGFFKSTNEPAEQTNTYSNNESSFAYPVHQDVRHFGLEPQLSEEMDTWSADKSKPERLFRVNSQWINDKKSGYNCAIKELDNSSNCCGYEPDTAIDPGFYCPERVSAVAAAAAAAAAMVAMAPPMGSPSKRRCSQHCYQHTCGNVLNEQSHLDTYYRGAPYSGHLRSIYHPPEADGHREVAMSGRTVCQRESGAYPSSCVEDYKPMVTDVESRTLELNKSPTIRNRWTAGPDEDGCVRSSISSCSRNYQPDPSPNSPSSTSISFTGTEKELLNSNGSPSANLVYSSTRSCPNTNVDLETSGQLLLSAGFSVAPTKDSDTLLQSDGFTTDSYLATSIKQVLAARASYSQPLLNERLMTFQTTDPARTQAPQLPGNYRLPPEDFSSSVYGGLWNPRKSWAYNSLIGSDYAHNLSEEPSTQRTITLTPTNNAANPVQSTGSGVVFEEARPAPRYTDCFDRLLPVL</sequence>
<evidence type="ECO:0000313" key="8">
    <source>
        <dbReference type="EMBL" id="KAF7258468.1"/>
    </source>
</evidence>
<protein>
    <recommendedName>
        <fullName evidence="7">DM domain-containing protein</fullName>
    </recommendedName>
</protein>
<proteinExistence type="predicted"/>
<evidence type="ECO:0000256" key="5">
    <source>
        <dbReference type="PROSITE-ProRule" id="PRU00070"/>
    </source>
</evidence>
<dbReference type="Proteomes" id="UP000822476">
    <property type="component" value="Unassembled WGS sequence"/>
</dbReference>
<dbReference type="GO" id="GO:0000981">
    <property type="term" value="F:DNA-binding transcription factor activity, RNA polymerase II-specific"/>
    <property type="evidence" value="ECO:0007669"/>
    <property type="project" value="TreeGrafter"/>
</dbReference>
<reference evidence="8" key="1">
    <citation type="submission" date="2019-07" db="EMBL/GenBank/DDBJ databases">
        <title>Annotation for the trematode Paragonimus miyazaki's.</title>
        <authorList>
            <person name="Choi Y.-J."/>
        </authorList>
    </citation>
    <scope>NUCLEOTIDE SEQUENCE</scope>
    <source>
        <strain evidence="8">Japan</strain>
    </source>
</reference>
<keyword evidence="4 5" id="KW-0539">Nucleus</keyword>
<dbReference type="Pfam" id="PF00751">
    <property type="entry name" value="DM"/>
    <property type="match status" value="2"/>
</dbReference>
<organism evidence="8 9">
    <name type="scientific">Paragonimus skrjabini miyazakii</name>
    <dbReference type="NCBI Taxonomy" id="59628"/>
    <lineage>
        <taxon>Eukaryota</taxon>
        <taxon>Metazoa</taxon>
        <taxon>Spiralia</taxon>
        <taxon>Lophotrochozoa</taxon>
        <taxon>Platyhelminthes</taxon>
        <taxon>Trematoda</taxon>
        <taxon>Digenea</taxon>
        <taxon>Plagiorchiida</taxon>
        <taxon>Troglotremata</taxon>
        <taxon>Troglotrematidae</taxon>
        <taxon>Paragonimus</taxon>
    </lineage>
</organism>
<feature type="region of interest" description="Disordered" evidence="6">
    <location>
        <begin position="833"/>
        <end position="872"/>
    </location>
</feature>
<name>A0A8S9Z3L0_9TREM</name>
<accession>A0A8S9Z3L0</accession>
<dbReference type="Gene3D" id="4.10.1040.10">
    <property type="entry name" value="DM DNA-binding domain"/>
    <property type="match status" value="2"/>
</dbReference>
<feature type="region of interest" description="Disordered" evidence="6">
    <location>
        <begin position="217"/>
        <end position="243"/>
    </location>
</feature>
<feature type="domain" description="DM" evidence="7">
    <location>
        <begin position="305"/>
        <end position="349"/>
    </location>
</feature>
<feature type="domain" description="DM" evidence="7">
    <location>
        <begin position="166"/>
        <end position="213"/>
    </location>
</feature>
<dbReference type="GO" id="GO:0000978">
    <property type="term" value="F:RNA polymerase II cis-regulatory region sequence-specific DNA binding"/>
    <property type="evidence" value="ECO:0007669"/>
    <property type="project" value="TreeGrafter"/>
</dbReference>
<feature type="DNA-binding region" description="DM" evidence="5">
    <location>
        <begin position="305"/>
        <end position="349"/>
    </location>
</feature>
<evidence type="ECO:0000313" key="9">
    <source>
        <dbReference type="Proteomes" id="UP000822476"/>
    </source>
</evidence>
<dbReference type="GO" id="GO:0005634">
    <property type="term" value="C:nucleus"/>
    <property type="evidence" value="ECO:0007669"/>
    <property type="project" value="UniProtKB-SubCell"/>
</dbReference>
<dbReference type="SMART" id="SM00301">
    <property type="entry name" value="DM"/>
    <property type="match status" value="2"/>
</dbReference>
<dbReference type="InterPro" id="IPR001275">
    <property type="entry name" value="DM_DNA-bd"/>
</dbReference>
<feature type="region of interest" description="Disordered" evidence="6">
    <location>
        <begin position="407"/>
        <end position="440"/>
    </location>
</feature>
<evidence type="ECO:0000259" key="7">
    <source>
        <dbReference type="PROSITE" id="PS50809"/>
    </source>
</evidence>
<feature type="compositionally biased region" description="Polar residues" evidence="6">
    <location>
        <begin position="848"/>
        <end position="857"/>
    </location>
</feature>
<dbReference type="PANTHER" id="PTHR12322">
    <property type="entry name" value="DOUBLESEX AND MAB-3 RELATED TRANSCRIPTION FACTOR DMRT"/>
    <property type="match status" value="1"/>
</dbReference>
<keyword evidence="3 5" id="KW-0238">DNA-binding</keyword>
<keyword evidence="1 5" id="KW-0479">Metal-binding</keyword>
<gene>
    <name evidence="8" type="ORF">EG68_04500</name>
</gene>
<feature type="compositionally biased region" description="Polar residues" evidence="6">
    <location>
        <begin position="407"/>
        <end position="427"/>
    </location>
</feature>
<evidence type="ECO:0000256" key="1">
    <source>
        <dbReference type="ARBA" id="ARBA00022723"/>
    </source>
</evidence>
<keyword evidence="2 5" id="KW-0862">Zinc</keyword>
<dbReference type="AlphaFoldDB" id="A0A8S9Z3L0"/>
<dbReference type="EMBL" id="JTDE01001707">
    <property type="protein sequence ID" value="KAF7258468.1"/>
    <property type="molecule type" value="Genomic_DNA"/>
</dbReference>
<evidence type="ECO:0000256" key="2">
    <source>
        <dbReference type="ARBA" id="ARBA00022833"/>
    </source>
</evidence>
<dbReference type="GO" id="GO:0046872">
    <property type="term" value="F:metal ion binding"/>
    <property type="evidence" value="ECO:0007669"/>
    <property type="project" value="UniProtKB-KW"/>
</dbReference>
<dbReference type="PROSITE" id="PS50809">
    <property type="entry name" value="DM_2"/>
    <property type="match status" value="2"/>
</dbReference>
<feature type="region of interest" description="Disordered" evidence="6">
    <location>
        <begin position="106"/>
        <end position="142"/>
    </location>
</feature>
<feature type="DNA-binding region" description="DM" evidence="5">
    <location>
        <begin position="166"/>
        <end position="213"/>
    </location>
</feature>
<keyword evidence="9" id="KW-1185">Reference proteome</keyword>
<comment type="caution">
    <text evidence="8">The sequence shown here is derived from an EMBL/GenBank/DDBJ whole genome shotgun (WGS) entry which is preliminary data.</text>
</comment>
<dbReference type="SUPFAM" id="SSF82927">
    <property type="entry name" value="Cysteine-rich DNA binding domain, (DM domain)"/>
    <property type="match status" value="2"/>
</dbReference>
<comment type="subcellular location">
    <subcellularLocation>
        <location evidence="5">Nucleus</location>
    </subcellularLocation>
</comment>
<evidence type="ECO:0000256" key="6">
    <source>
        <dbReference type="SAM" id="MobiDB-lite"/>
    </source>
</evidence>
<dbReference type="InterPro" id="IPR036407">
    <property type="entry name" value="DM_DNA-bd_sf"/>
</dbReference>
<feature type="compositionally biased region" description="Low complexity" evidence="6">
    <location>
        <begin position="225"/>
        <end position="236"/>
    </location>
</feature>
<dbReference type="PANTHER" id="PTHR12322:SF116">
    <property type="entry name" value="DOUBLESEX-MAB RELATED 99B"/>
    <property type="match status" value="1"/>
</dbReference>
<dbReference type="PROSITE" id="PS40000">
    <property type="entry name" value="DM_1"/>
    <property type="match status" value="2"/>
</dbReference>
<evidence type="ECO:0000256" key="3">
    <source>
        <dbReference type="ARBA" id="ARBA00023125"/>
    </source>
</evidence>
<dbReference type="InterPro" id="IPR026607">
    <property type="entry name" value="DMRT"/>
</dbReference>
<dbReference type="OrthoDB" id="6162476at2759"/>
<dbReference type="GO" id="GO:0007548">
    <property type="term" value="P:sex differentiation"/>
    <property type="evidence" value="ECO:0007669"/>
    <property type="project" value="TreeGrafter"/>
</dbReference>
<feature type="compositionally biased region" description="Polar residues" evidence="6">
    <location>
        <begin position="115"/>
        <end position="142"/>
    </location>
</feature>